<dbReference type="GO" id="GO:0050518">
    <property type="term" value="F:2-C-methyl-D-erythritol 4-phosphate cytidylyltransferase activity"/>
    <property type="evidence" value="ECO:0007669"/>
    <property type="project" value="UniProtKB-UniRule"/>
</dbReference>
<dbReference type="Proteomes" id="UP001321450">
    <property type="component" value="Chromosome"/>
</dbReference>
<sequence length="230" mass="24945">MKARCFAVIPAAGSGKRMGAAIPKQYLTLLGKPVLQHTIERLLAVAAVERIVVALAADDPRWPALPAAFDPRVMTAIGGAERADSVLAGLRALAAEARPDDWVMVHDAARPCLRPDDVEKLLAELEGDPVGGILALPSVDTLKEVEGRDIVATVDRSRIWRALTPQLFRYRPLTESLERALAAGATITDEASAVEWAGRRPKIVEGHPGNIKITRPEDLPLAEFYLRQQT</sequence>
<keyword evidence="4 7" id="KW-0808">Transferase</keyword>
<feature type="site" description="Positions MEP for the nucleophilic attack" evidence="7">
    <location>
        <position position="156"/>
    </location>
</feature>
<dbReference type="InterPro" id="IPR018294">
    <property type="entry name" value="ISPD_synthase_CS"/>
</dbReference>
<feature type="site" description="Transition state stabilizer" evidence="7">
    <location>
        <position position="24"/>
    </location>
</feature>
<dbReference type="InterPro" id="IPR029044">
    <property type="entry name" value="Nucleotide-diphossugar_trans"/>
</dbReference>
<accession>A0AAU9C401</accession>
<evidence type="ECO:0000313" key="8">
    <source>
        <dbReference type="EMBL" id="BCX87799.1"/>
    </source>
</evidence>
<dbReference type="InterPro" id="IPR034683">
    <property type="entry name" value="IspD/TarI"/>
</dbReference>
<keyword evidence="6 7" id="KW-0414">Isoprene biosynthesis</keyword>
<gene>
    <name evidence="7" type="primary">ispD</name>
    <name evidence="8" type="ORF">MIN45_P0166</name>
</gene>
<evidence type="ECO:0000256" key="1">
    <source>
        <dbReference type="ARBA" id="ARBA00001282"/>
    </source>
</evidence>
<evidence type="ECO:0000256" key="4">
    <source>
        <dbReference type="ARBA" id="ARBA00022679"/>
    </source>
</evidence>
<evidence type="ECO:0000313" key="9">
    <source>
        <dbReference type="Proteomes" id="UP001321450"/>
    </source>
</evidence>
<keyword evidence="5 7" id="KW-0548">Nucleotidyltransferase</keyword>
<dbReference type="GO" id="GO:0019288">
    <property type="term" value="P:isopentenyl diphosphate biosynthetic process, methylerythritol 4-phosphate pathway"/>
    <property type="evidence" value="ECO:0007669"/>
    <property type="project" value="UniProtKB-UniRule"/>
</dbReference>
<proteinExistence type="inferred from homology"/>
<comment type="pathway">
    <text evidence="2 7">Isoprenoid biosynthesis; isopentenyl diphosphate biosynthesis via DXP pathway; isopentenyl diphosphate from 1-deoxy-D-xylulose 5-phosphate: step 2/6.</text>
</comment>
<dbReference type="SUPFAM" id="SSF53448">
    <property type="entry name" value="Nucleotide-diphospho-sugar transferases"/>
    <property type="match status" value="1"/>
</dbReference>
<comment type="similarity">
    <text evidence="3 7">Belongs to the IspD/TarI cytidylyltransferase family. IspD subfamily.</text>
</comment>
<dbReference type="EC" id="2.7.7.60" evidence="7"/>
<evidence type="ECO:0000256" key="6">
    <source>
        <dbReference type="ARBA" id="ARBA00023229"/>
    </source>
</evidence>
<evidence type="ECO:0000256" key="2">
    <source>
        <dbReference type="ARBA" id="ARBA00004787"/>
    </source>
</evidence>
<evidence type="ECO:0000256" key="7">
    <source>
        <dbReference type="HAMAP-Rule" id="MF_00108"/>
    </source>
</evidence>
<name>A0AAU9C401_9GAMM</name>
<dbReference type="KEGG" id="meiy:MIN45_P0166"/>
<dbReference type="PANTHER" id="PTHR32125">
    <property type="entry name" value="2-C-METHYL-D-ERYTHRITOL 4-PHOSPHATE CYTIDYLYLTRANSFERASE, CHLOROPLASTIC"/>
    <property type="match status" value="1"/>
</dbReference>
<dbReference type="Pfam" id="PF01128">
    <property type="entry name" value="IspD"/>
    <property type="match status" value="1"/>
</dbReference>
<dbReference type="NCBIfam" id="TIGR00453">
    <property type="entry name" value="ispD"/>
    <property type="match status" value="1"/>
</dbReference>
<dbReference type="HAMAP" id="MF_00108">
    <property type="entry name" value="IspD"/>
    <property type="match status" value="1"/>
</dbReference>
<evidence type="ECO:0000256" key="5">
    <source>
        <dbReference type="ARBA" id="ARBA00022695"/>
    </source>
</evidence>
<comment type="catalytic activity">
    <reaction evidence="1 7">
        <text>2-C-methyl-D-erythritol 4-phosphate + CTP + H(+) = 4-CDP-2-C-methyl-D-erythritol + diphosphate</text>
        <dbReference type="Rhea" id="RHEA:13429"/>
        <dbReference type="ChEBI" id="CHEBI:15378"/>
        <dbReference type="ChEBI" id="CHEBI:33019"/>
        <dbReference type="ChEBI" id="CHEBI:37563"/>
        <dbReference type="ChEBI" id="CHEBI:57823"/>
        <dbReference type="ChEBI" id="CHEBI:58262"/>
        <dbReference type="EC" id="2.7.7.60"/>
    </reaction>
</comment>
<evidence type="ECO:0000256" key="3">
    <source>
        <dbReference type="ARBA" id="ARBA00009789"/>
    </source>
</evidence>
<dbReference type="PANTHER" id="PTHR32125:SF4">
    <property type="entry name" value="2-C-METHYL-D-ERYTHRITOL 4-PHOSPHATE CYTIDYLYLTRANSFERASE, CHLOROPLASTIC"/>
    <property type="match status" value="1"/>
</dbReference>
<dbReference type="Gene3D" id="3.90.550.10">
    <property type="entry name" value="Spore Coat Polysaccharide Biosynthesis Protein SpsA, Chain A"/>
    <property type="match status" value="1"/>
</dbReference>
<keyword evidence="9" id="KW-1185">Reference proteome</keyword>
<dbReference type="InterPro" id="IPR050088">
    <property type="entry name" value="IspD/TarI_cytidylyltransf_bact"/>
</dbReference>
<dbReference type="EMBL" id="AP024718">
    <property type="protein sequence ID" value="BCX87799.1"/>
    <property type="molecule type" value="Genomic_DNA"/>
</dbReference>
<comment type="function">
    <text evidence="7">Catalyzes the formation of 4-diphosphocytidyl-2-C-methyl-D-erythritol from CTP and 2-C-methyl-D-erythritol 4-phosphate (MEP).</text>
</comment>
<feature type="site" description="Positions MEP for the nucleophilic attack" evidence="7">
    <location>
        <position position="212"/>
    </location>
</feature>
<dbReference type="InterPro" id="IPR001228">
    <property type="entry name" value="IspD"/>
</dbReference>
<reference evidence="9" key="1">
    <citation type="journal article" date="2024" name="Int. J. Syst. Evol. Microbiol.">
        <title>Methylomarinovum tepidoasis sp. nov., a moderately thermophilic methanotroph of the family Methylothermaceae isolated from a deep-sea hydrothermal field.</title>
        <authorList>
            <person name="Hirayama H."/>
            <person name="Takaki Y."/>
            <person name="Abe M."/>
            <person name="Miyazaki M."/>
            <person name="Uematsu K."/>
            <person name="Matsui Y."/>
            <person name="Takai K."/>
        </authorList>
    </citation>
    <scope>NUCLEOTIDE SEQUENCE [LARGE SCALE GENOMIC DNA]</scope>
    <source>
        <strain evidence="9">IN45</strain>
    </source>
</reference>
<dbReference type="CDD" id="cd02516">
    <property type="entry name" value="CDP-ME_synthetase"/>
    <property type="match status" value="1"/>
</dbReference>
<dbReference type="FunFam" id="3.90.550.10:FF:000003">
    <property type="entry name" value="2-C-methyl-D-erythritol 4-phosphate cytidylyltransferase"/>
    <property type="match status" value="1"/>
</dbReference>
<protein>
    <recommendedName>
        <fullName evidence="7">2-C-methyl-D-erythritol 4-phosphate cytidylyltransferase</fullName>
        <ecNumber evidence="7">2.7.7.60</ecNumber>
    </recommendedName>
    <alternativeName>
        <fullName evidence="7">4-diphosphocytidyl-2C-methyl-D-erythritol synthase</fullName>
    </alternativeName>
    <alternativeName>
        <fullName evidence="7">MEP cytidylyltransferase</fullName>
        <shortName evidence="7">MCT</shortName>
    </alternativeName>
</protein>
<feature type="site" description="Transition state stabilizer" evidence="7">
    <location>
        <position position="17"/>
    </location>
</feature>
<dbReference type="AlphaFoldDB" id="A0AAU9C401"/>
<dbReference type="RefSeq" id="WP_286292750.1">
    <property type="nucleotide sequence ID" value="NZ_AP024718.1"/>
</dbReference>
<dbReference type="PROSITE" id="PS01295">
    <property type="entry name" value="ISPD"/>
    <property type="match status" value="1"/>
</dbReference>
<organism evidence="8 9">
    <name type="scientific">Methylomarinovum tepidoasis</name>
    <dbReference type="NCBI Taxonomy" id="2840183"/>
    <lineage>
        <taxon>Bacteria</taxon>
        <taxon>Pseudomonadati</taxon>
        <taxon>Pseudomonadota</taxon>
        <taxon>Gammaproteobacteria</taxon>
        <taxon>Methylococcales</taxon>
        <taxon>Methylothermaceae</taxon>
        <taxon>Methylomarinovum</taxon>
    </lineage>
</organism>